<proteinExistence type="predicted"/>
<gene>
    <name evidence="2" type="ORF">F4561_001564</name>
</gene>
<feature type="compositionally biased region" description="Basic and acidic residues" evidence="1">
    <location>
        <begin position="11"/>
        <end position="23"/>
    </location>
</feature>
<comment type="caution">
    <text evidence="2">The sequence shown here is derived from an EMBL/GenBank/DDBJ whole genome shotgun (WGS) entry which is preliminary data.</text>
</comment>
<feature type="region of interest" description="Disordered" evidence="1">
    <location>
        <begin position="1"/>
        <end position="38"/>
    </location>
</feature>
<evidence type="ECO:0000313" key="2">
    <source>
        <dbReference type="EMBL" id="MBB4930744.1"/>
    </source>
</evidence>
<organism evidence="2 3">
    <name type="scientific">Lipingzhangella halophila</name>
    <dbReference type="NCBI Taxonomy" id="1783352"/>
    <lineage>
        <taxon>Bacteria</taxon>
        <taxon>Bacillati</taxon>
        <taxon>Actinomycetota</taxon>
        <taxon>Actinomycetes</taxon>
        <taxon>Streptosporangiales</taxon>
        <taxon>Nocardiopsidaceae</taxon>
        <taxon>Lipingzhangella</taxon>
    </lineage>
</organism>
<evidence type="ECO:0000313" key="3">
    <source>
        <dbReference type="Proteomes" id="UP000523007"/>
    </source>
</evidence>
<protein>
    <submittedName>
        <fullName evidence="2">Uncharacterized protein</fullName>
    </submittedName>
</protein>
<keyword evidence="3" id="KW-1185">Reference proteome</keyword>
<name>A0A7W7RF36_9ACTN</name>
<evidence type="ECO:0000256" key="1">
    <source>
        <dbReference type="SAM" id="MobiDB-lite"/>
    </source>
</evidence>
<dbReference type="EMBL" id="JACHJT010000001">
    <property type="protein sequence ID" value="MBB4930744.1"/>
    <property type="molecule type" value="Genomic_DNA"/>
</dbReference>
<dbReference type="AlphaFoldDB" id="A0A7W7RF36"/>
<reference evidence="2 3" key="1">
    <citation type="submission" date="2020-08" db="EMBL/GenBank/DDBJ databases">
        <title>Sequencing the genomes of 1000 actinobacteria strains.</title>
        <authorList>
            <person name="Klenk H.-P."/>
        </authorList>
    </citation>
    <scope>NUCLEOTIDE SEQUENCE [LARGE SCALE GENOMIC DNA]</scope>
    <source>
        <strain evidence="2 3">DSM 102030</strain>
    </source>
</reference>
<dbReference type="Proteomes" id="UP000523007">
    <property type="component" value="Unassembled WGS sequence"/>
</dbReference>
<sequence>MLAHCSSSSSSEREEGTIDDRRPLTPAQIVPHQWDGVDTSIDAEPPELLSPEQLDRYVDTVTELLTAAGLEVRTPDERDPTHLEVNAPTGRFTVELDIRDDRTAEWSLSGGDEVPENTTALDLASVVVALLR</sequence>
<dbReference type="RefSeq" id="WP_184576124.1">
    <property type="nucleotide sequence ID" value="NZ_JACHJT010000001.1"/>
</dbReference>
<feature type="compositionally biased region" description="Low complexity" evidence="1">
    <location>
        <begin position="1"/>
        <end position="10"/>
    </location>
</feature>
<accession>A0A7W7RF36</accession>